<reference evidence="8 9" key="1">
    <citation type="journal article" date="2010" name="Nature">
        <title>The Ectocarpus genome and the independent evolution of multicellularity in brown algae.</title>
        <authorList>
            <person name="Cock J.M."/>
            <person name="Sterck L."/>
            <person name="Rouze P."/>
            <person name="Scornet D."/>
            <person name="Allen A.E."/>
            <person name="Amoutzias G."/>
            <person name="Anthouard V."/>
            <person name="Artiguenave F."/>
            <person name="Aury J.M."/>
            <person name="Badger J.H."/>
            <person name="Beszteri B."/>
            <person name="Billiau K."/>
            <person name="Bonnet E."/>
            <person name="Bothwell J.H."/>
            <person name="Bowler C."/>
            <person name="Boyen C."/>
            <person name="Brownlee C."/>
            <person name="Carrano C.J."/>
            <person name="Charrier B."/>
            <person name="Cho G.Y."/>
            <person name="Coelho S.M."/>
            <person name="Collen J."/>
            <person name="Corre E."/>
            <person name="Da Silva C."/>
            <person name="Delage L."/>
            <person name="Delaroque N."/>
            <person name="Dittami S.M."/>
            <person name="Doulbeau S."/>
            <person name="Elias M."/>
            <person name="Farnham G."/>
            <person name="Gachon C.M."/>
            <person name="Gschloessl B."/>
            <person name="Heesch S."/>
            <person name="Jabbari K."/>
            <person name="Jubin C."/>
            <person name="Kawai H."/>
            <person name="Kimura K."/>
            <person name="Kloareg B."/>
            <person name="Kupper F.C."/>
            <person name="Lang D."/>
            <person name="Le Bail A."/>
            <person name="Leblanc C."/>
            <person name="Lerouge P."/>
            <person name="Lohr M."/>
            <person name="Lopez P.J."/>
            <person name="Martens C."/>
            <person name="Maumus F."/>
            <person name="Michel G."/>
            <person name="Miranda-Saavedra D."/>
            <person name="Morales J."/>
            <person name="Moreau H."/>
            <person name="Motomura T."/>
            <person name="Nagasato C."/>
            <person name="Napoli C.A."/>
            <person name="Nelson D.R."/>
            <person name="Nyvall-Collen P."/>
            <person name="Peters A.F."/>
            <person name="Pommier C."/>
            <person name="Potin P."/>
            <person name="Poulain J."/>
            <person name="Quesneville H."/>
            <person name="Read B."/>
            <person name="Rensing S.A."/>
            <person name="Ritter A."/>
            <person name="Rousvoal S."/>
            <person name="Samanta M."/>
            <person name="Samson G."/>
            <person name="Schroeder D.C."/>
            <person name="Segurens B."/>
            <person name="Strittmatter M."/>
            <person name="Tonon T."/>
            <person name="Tregear J.W."/>
            <person name="Valentin K."/>
            <person name="von Dassow P."/>
            <person name="Yamagishi T."/>
            <person name="Van de Peer Y."/>
            <person name="Wincker P."/>
        </authorList>
    </citation>
    <scope>NUCLEOTIDE SEQUENCE [LARGE SCALE GENOMIC DNA]</scope>
    <source>
        <strain evidence="9">Ec32 / CCAP1310/4</strain>
    </source>
</reference>
<accession>D7FMI4</accession>
<dbReference type="PANTHER" id="PTHR21346:SF0">
    <property type="entry name" value="RE45833P"/>
    <property type="match status" value="1"/>
</dbReference>
<gene>
    <name evidence="8" type="ORF">Esi_0017_0036</name>
</gene>
<dbReference type="EMBL" id="FN648214">
    <property type="protein sequence ID" value="CBJ25881.1"/>
    <property type="molecule type" value="Genomic_DNA"/>
</dbReference>
<comment type="subcellular location">
    <subcellularLocation>
        <location evidence="1">Membrane</location>
    </subcellularLocation>
</comment>
<keyword evidence="5" id="KW-0472">Membrane</keyword>
<evidence type="ECO:0000256" key="7">
    <source>
        <dbReference type="SAM" id="SignalP"/>
    </source>
</evidence>
<evidence type="ECO:0000256" key="3">
    <source>
        <dbReference type="ARBA" id="ARBA00022692"/>
    </source>
</evidence>
<dbReference type="GO" id="GO:0005741">
    <property type="term" value="C:mitochondrial outer membrane"/>
    <property type="evidence" value="ECO:0007669"/>
    <property type="project" value="TreeGrafter"/>
</dbReference>
<name>D7FMI4_ECTSI</name>
<keyword evidence="9" id="KW-1185">Reference proteome</keyword>
<dbReference type="PANTHER" id="PTHR21346">
    <property type="entry name" value="FUN14 DOMAIN CONTAINING"/>
    <property type="match status" value="1"/>
</dbReference>
<evidence type="ECO:0000256" key="6">
    <source>
        <dbReference type="SAM" id="MobiDB-lite"/>
    </source>
</evidence>
<evidence type="ECO:0000256" key="4">
    <source>
        <dbReference type="ARBA" id="ARBA00022989"/>
    </source>
</evidence>
<comment type="similarity">
    <text evidence="2">Belongs to the FUN14 family.</text>
</comment>
<dbReference type="OrthoDB" id="163794at2759"/>
<sequence>MSGARLFATSAASTLAVTLLMPQQTVMCWGRRHDDDDADRKRNGKRENDDVENTKKLVQDLVAAVNGFGSDVTKAVDGAVKRKNGRDEPEPLGDVVRKRLNKLMESGAPAQISFGFGMGVCCGFAAKKTAKVALVGAGLAFGSLQLLSYMGYIELDYTKIEDEVMNSLDLDKNGKVDTDDIQELWNRTMKVLSYNLPTGSGFVAGALLGARMG</sequence>
<keyword evidence="3" id="KW-0812">Transmembrane</keyword>
<organism evidence="8 9">
    <name type="scientific">Ectocarpus siliculosus</name>
    <name type="common">Brown alga</name>
    <name type="synonym">Conferva siliculosa</name>
    <dbReference type="NCBI Taxonomy" id="2880"/>
    <lineage>
        <taxon>Eukaryota</taxon>
        <taxon>Sar</taxon>
        <taxon>Stramenopiles</taxon>
        <taxon>Ochrophyta</taxon>
        <taxon>PX clade</taxon>
        <taxon>Phaeophyceae</taxon>
        <taxon>Ectocarpales</taxon>
        <taxon>Ectocarpaceae</taxon>
        <taxon>Ectocarpus</taxon>
    </lineage>
</organism>
<dbReference type="STRING" id="2880.D7FMI4"/>
<dbReference type="PROSITE" id="PS00018">
    <property type="entry name" value="EF_HAND_1"/>
    <property type="match status" value="1"/>
</dbReference>
<dbReference type="EMBL" id="FN649749">
    <property type="protein sequence ID" value="CBJ25881.1"/>
    <property type="molecule type" value="Genomic_DNA"/>
</dbReference>
<feature type="chain" id="PRO_5003095691" description="Calmodulin" evidence="7">
    <location>
        <begin position="31"/>
        <end position="213"/>
    </location>
</feature>
<dbReference type="InterPro" id="IPR007014">
    <property type="entry name" value="FUN14"/>
</dbReference>
<evidence type="ECO:0000313" key="9">
    <source>
        <dbReference type="Proteomes" id="UP000002630"/>
    </source>
</evidence>
<feature type="signal peptide" evidence="7">
    <location>
        <begin position="1"/>
        <end position="30"/>
    </location>
</feature>
<dbReference type="InterPro" id="IPR018247">
    <property type="entry name" value="EF_Hand_1_Ca_BS"/>
</dbReference>
<keyword evidence="4" id="KW-1133">Transmembrane helix</keyword>
<evidence type="ECO:0000313" key="8">
    <source>
        <dbReference type="EMBL" id="CBJ25881.1"/>
    </source>
</evidence>
<evidence type="ECO:0008006" key="10">
    <source>
        <dbReference type="Google" id="ProtNLM"/>
    </source>
</evidence>
<dbReference type="GO" id="GO:0000422">
    <property type="term" value="P:autophagy of mitochondrion"/>
    <property type="evidence" value="ECO:0007669"/>
    <property type="project" value="TreeGrafter"/>
</dbReference>
<protein>
    <recommendedName>
        <fullName evidence="10">Calmodulin</fullName>
    </recommendedName>
</protein>
<dbReference type="AlphaFoldDB" id="D7FMI4"/>
<feature type="region of interest" description="Disordered" evidence="6">
    <location>
        <begin position="32"/>
        <end position="52"/>
    </location>
</feature>
<evidence type="ECO:0000256" key="1">
    <source>
        <dbReference type="ARBA" id="ARBA00004370"/>
    </source>
</evidence>
<evidence type="ECO:0000256" key="2">
    <source>
        <dbReference type="ARBA" id="ARBA00009160"/>
    </source>
</evidence>
<evidence type="ECO:0000256" key="5">
    <source>
        <dbReference type="ARBA" id="ARBA00023136"/>
    </source>
</evidence>
<dbReference type="Pfam" id="PF04930">
    <property type="entry name" value="FUN14"/>
    <property type="match status" value="1"/>
</dbReference>
<keyword evidence="7" id="KW-0732">Signal</keyword>
<dbReference type="Proteomes" id="UP000002630">
    <property type="component" value="Linkage Group LG24"/>
</dbReference>
<proteinExistence type="inferred from homology"/>
<dbReference type="InParanoid" id="D7FMI4"/>